<accession>A0A1G4AMM2</accession>
<dbReference type="EMBL" id="MJBS01000260">
    <property type="protein sequence ID" value="OHE90438.1"/>
    <property type="molecule type" value="Genomic_DNA"/>
</dbReference>
<organism evidence="1 2">
    <name type="scientific">Colletotrichum orchidophilum</name>
    <dbReference type="NCBI Taxonomy" id="1209926"/>
    <lineage>
        <taxon>Eukaryota</taxon>
        <taxon>Fungi</taxon>
        <taxon>Dikarya</taxon>
        <taxon>Ascomycota</taxon>
        <taxon>Pezizomycotina</taxon>
        <taxon>Sordariomycetes</taxon>
        <taxon>Hypocreomycetidae</taxon>
        <taxon>Glomerellales</taxon>
        <taxon>Glomerellaceae</taxon>
        <taxon>Colletotrichum</taxon>
    </lineage>
</organism>
<protein>
    <recommendedName>
        <fullName evidence="3">PiggyBac transposable element-derived protein 4 C-terminal zinc-ribbon domain-containing protein</fullName>
    </recommendedName>
</protein>
<proteinExistence type="predicted"/>
<name>A0A1G4AMM2_9PEZI</name>
<keyword evidence="2" id="KW-1185">Reference proteome</keyword>
<dbReference type="Proteomes" id="UP000176998">
    <property type="component" value="Unassembled WGS sequence"/>
</dbReference>
<evidence type="ECO:0008006" key="3">
    <source>
        <dbReference type="Google" id="ProtNLM"/>
    </source>
</evidence>
<feature type="non-terminal residue" evidence="1">
    <location>
        <position position="1"/>
    </location>
</feature>
<evidence type="ECO:0000313" key="2">
    <source>
        <dbReference type="Proteomes" id="UP000176998"/>
    </source>
</evidence>
<dbReference type="AlphaFoldDB" id="A0A1G4AMM2"/>
<dbReference type="GeneID" id="34567387"/>
<gene>
    <name evidence="1" type="ORF">CORC01_14266</name>
</gene>
<evidence type="ECO:0000313" key="1">
    <source>
        <dbReference type="EMBL" id="OHE90438.1"/>
    </source>
</evidence>
<sequence length="46" mass="5291">LSVIRARQTLGEISGNNLTRKTTRKGCLDCNVPLCIDRDCRYLWHT</sequence>
<comment type="caution">
    <text evidence="1">The sequence shown here is derived from an EMBL/GenBank/DDBJ whole genome shotgun (WGS) entry which is preliminary data.</text>
</comment>
<dbReference type="RefSeq" id="XP_022467615.1">
    <property type="nucleotide sequence ID" value="XM_022625877.1"/>
</dbReference>
<dbReference type="OrthoDB" id="10338524at2759"/>
<reference evidence="1 2" key="1">
    <citation type="submission" date="2016-09" db="EMBL/GenBank/DDBJ databases">
        <authorList>
            <person name="Capua I."/>
            <person name="De Benedictis P."/>
            <person name="Joannis T."/>
            <person name="Lombin L.H."/>
            <person name="Cattoli G."/>
        </authorList>
    </citation>
    <scope>NUCLEOTIDE SEQUENCE [LARGE SCALE GENOMIC DNA]</scope>
    <source>
        <strain evidence="1 2">IMI 309357</strain>
    </source>
</reference>